<organism evidence="2 3">
    <name type="scientific">Araneus ventricosus</name>
    <name type="common">Orbweaver spider</name>
    <name type="synonym">Epeira ventricosa</name>
    <dbReference type="NCBI Taxonomy" id="182803"/>
    <lineage>
        <taxon>Eukaryota</taxon>
        <taxon>Metazoa</taxon>
        <taxon>Ecdysozoa</taxon>
        <taxon>Arthropoda</taxon>
        <taxon>Chelicerata</taxon>
        <taxon>Arachnida</taxon>
        <taxon>Araneae</taxon>
        <taxon>Araneomorphae</taxon>
        <taxon>Entelegynae</taxon>
        <taxon>Araneoidea</taxon>
        <taxon>Araneidae</taxon>
        <taxon>Araneus</taxon>
    </lineage>
</organism>
<feature type="compositionally biased region" description="Basic residues" evidence="1">
    <location>
        <begin position="76"/>
        <end position="92"/>
    </location>
</feature>
<sequence>MKMAMPNKMTNRVEGKMTKPSKLIQELVVLPECHLSFHQLTGTPGENEHLIKKEIEENEYKRKLRQLNKAEVNKTKCNKPSKNSTKKKRVAK</sequence>
<name>A0A4Y2L064_ARAVE</name>
<evidence type="ECO:0000313" key="3">
    <source>
        <dbReference type="Proteomes" id="UP000499080"/>
    </source>
</evidence>
<accession>A0A4Y2L064</accession>
<dbReference type="Proteomes" id="UP000499080">
    <property type="component" value="Unassembled WGS sequence"/>
</dbReference>
<gene>
    <name evidence="2" type="ORF">AVEN_10118_1</name>
</gene>
<keyword evidence="3" id="KW-1185">Reference proteome</keyword>
<dbReference type="AlphaFoldDB" id="A0A4Y2L064"/>
<evidence type="ECO:0000313" key="2">
    <source>
        <dbReference type="EMBL" id="GBN07948.1"/>
    </source>
</evidence>
<evidence type="ECO:0000256" key="1">
    <source>
        <dbReference type="SAM" id="MobiDB-lite"/>
    </source>
</evidence>
<feature type="region of interest" description="Disordered" evidence="1">
    <location>
        <begin position="66"/>
        <end position="92"/>
    </location>
</feature>
<comment type="caution">
    <text evidence="2">The sequence shown here is derived from an EMBL/GenBank/DDBJ whole genome shotgun (WGS) entry which is preliminary data.</text>
</comment>
<reference evidence="2 3" key="1">
    <citation type="journal article" date="2019" name="Sci. Rep.">
        <title>Orb-weaving spider Araneus ventricosus genome elucidates the spidroin gene catalogue.</title>
        <authorList>
            <person name="Kono N."/>
            <person name="Nakamura H."/>
            <person name="Ohtoshi R."/>
            <person name="Moran D.A.P."/>
            <person name="Shinohara A."/>
            <person name="Yoshida Y."/>
            <person name="Fujiwara M."/>
            <person name="Mori M."/>
            <person name="Tomita M."/>
            <person name="Arakawa K."/>
        </authorList>
    </citation>
    <scope>NUCLEOTIDE SEQUENCE [LARGE SCALE GENOMIC DNA]</scope>
</reference>
<dbReference type="EMBL" id="BGPR01005212">
    <property type="protein sequence ID" value="GBN07948.1"/>
    <property type="molecule type" value="Genomic_DNA"/>
</dbReference>
<protein>
    <submittedName>
        <fullName evidence="2">Uncharacterized protein</fullName>
    </submittedName>
</protein>
<proteinExistence type="predicted"/>